<evidence type="ECO:0000313" key="2">
    <source>
        <dbReference type="EMBL" id="MDN3572797.1"/>
    </source>
</evidence>
<evidence type="ECO:0000313" key="3">
    <source>
        <dbReference type="Proteomes" id="UP001244297"/>
    </source>
</evidence>
<proteinExistence type="predicted"/>
<dbReference type="Gene3D" id="3.30.70.1790">
    <property type="entry name" value="RepB DNA-primase, N-terminal domain"/>
    <property type="match status" value="1"/>
</dbReference>
<organism evidence="2 3">
    <name type="scientific">Methylobacterium longum</name>
    <dbReference type="NCBI Taxonomy" id="767694"/>
    <lineage>
        <taxon>Bacteria</taxon>
        <taxon>Pseudomonadati</taxon>
        <taxon>Pseudomonadota</taxon>
        <taxon>Alphaproteobacteria</taxon>
        <taxon>Hyphomicrobiales</taxon>
        <taxon>Methylobacteriaceae</taxon>
        <taxon>Methylobacterium</taxon>
    </lineage>
</organism>
<name>A0ABT8ASC9_9HYPH</name>
<sequence>MIASSSSLVDDRTVRAFLEILHAHAARALDGVNKPGLLQLVPIHPSGPAAPSLRFDIGAVERMTEAAVRAANNGFNVYIEARTIAETAPKKGRGGLNDTRGLFAFVVDSDGDKGKAGSLSIEPSLVVESSPGNYHLWLFLERALTVGEARQLGDAIRAGTGADSATGVVTQPYRVPGTPNYPNSKKIARGRVVAPTNLLQHSGRLWTPAALSAAFPAAPVADRNVSGAARKVTGTTASADVHELLSVPATAAMDRSAQFQKAVNSAYREGLSAEVFEQLAAANPQGCAGKYKGRLSKEVERSFKSAERWIQTQSLFELTEPTYRLNTTPITQARNDLKEILEDLFVREYWGPRWRLTGEFWETVEKDAIENPTIYDKCDLDPDFQPLQKAIRVSPGVGKTRSAAYAISKTGSKRFFYSVPTLTLADEICSIHKNLGIDARVFRGRQADNPESSSDKMCLDLQAIEAALKLGVEVSKSCCSGTSPDKEKARCAFYETCGYNQQFEEKPRVWIAAHNILFHEQERLGNVDFVVIDESFWQSGIDQDRRIISIDHIEQTVDPRSELFEYRTKLAKALRISSSLGEKSLRHEHLSQVGLEPHLCVRASKLEWKLLLKERPLWPGMPNKKRTEALQAPTNARHVRTLIVMWEAAGELLCQGMRNPDAVSGRLTVEQAEGEHGTLHVAAVRSVKRVVNRWRRAKTLIMDATLPDLALLRPFYEHLEVLADIDVAMPHVSMRQILGAPVSNNKLFRQVSTNRNLISIKRALLARYIELGRPNTLVVCQKKLEDWLVGTLPSNITVAHFNNISGLDAHKDVQLLFVIGRTLPNIIDVEAMAGALSSIAPAKTRQPEKGPRWYDKVVRGILRKDGQGVRVSADAHPDPVAEACRWQIAEGESIQAIGRGRGVNRAADTPLHIEIWSDLVLPVAVDDVRPWRDIPSGAGIEMLTAGVVLEKPADMSACWPEVWATAAAASECARRERISIPRECSARAIYQRSGVGQKTWKVSYDPEVVGDIRTWLEERLGPLTRFEAVAPQGDS</sequence>
<comment type="caution">
    <text evidence="2">The sequence shown here is derived from an EMBL/GenBank/DDBJ whole genome shotgun (WGS) entry which is preliminary data.</text>
</comment>
<dbReference type="SUPFAM" id="SSF52540">
    <property type="entry name" value="P-loop containing nucleoside triphosphate hydrolases"/>
    <property type="match status" value="1"/>
</dbReference>
<evidence type="ECO:0000259" key="1">
    <source>
        <dbReference type="Pfam" id="PF16793"/>
    </source>
</evidence>
<keyword evidence="3" id="KW-1185">Reference proteome</keyword>
<dbReference type="EMBL" id="JAUFPT010000062">
    <property type="protein sequence ID" value="MDN3572797.1"/>
    <property type="molecule type" value="Genomic_DNA"/>
</dbReference>
<dbReference type="RefSeq" id="WP_238285876.1">
    <property type="nucleotide sequence ID" value="NZ_BPQS01000004.1"/>
</dbReference>
<gene>
    <name evidence="2" type="ORF">QWZ18_19455</name>
</gene>
<feature type="domain" description="RepB-like DNA primase" evidence="1">
    <location>
        <begin position="121"/>
        <end position="181"/>
    </location>
</feature>
<dbReference type="InterPro" id="IPR039459">
    <property type="entry name" value="RepB-like_DNA_primase_dom"/>
</dbReference>
<dbReference type="Pfam" id="PF16793">
    <property type="entry name" value="RepB_primase"/>
    <property type="match status" value="1"/>
</dbReference>
<accession>A0ABT8ASC9</accession>
<reference evidence="3" key="1">
    <citation type="journal article" date="2019" name="Int. J. Syst. Evol. Microbiol.">
        <title>The Global Catalogue of Microorganisms (GCM) 10K type strain sequencing project: providing services to taxonomists for standard genome sequencing and annotation.</title>
        <authorList>
            <consortium name="The Broad Institute Genomics Platform"/>
            <consortium name="The Broad Institute Genome Sequencing Center for Infectious Disease"/>
            <person name="Wu L."/>
            <person name="Ma J."/>
        </authorList>
    </citation>
    <scope>NUCLEOTIDE SEQUENCE [LARGE SCALE GENOMIC DNA]</scope>
    <source>
        <strain evidence="3">CECT 7806</strain>
    </source>
</reference>
<protein>
    <submittedName>
        <fullName evidence="2">DNA-primase RepB domain-containing protein</fullName>
    </submittedName>
</protein>
<dbReference type="Proteomes" id="UP001244297">
    <property type="component" value="Unassembled WGS sequence"/>
</dbReference>
<dbReference type="InterPro" id="IPR027417">
    <property type="entry name" value="P-loop_NTPase"/>
</dbReference>